<dbReference type="InterPro" id="IPR008936">
    <property type="entry name" value="Rho_GTPase_activation_prot"/>
</dbReference>
<feature type="compositionally biased region" description="Low complexity" evidence="1">
    <location>
        <begin position="171"/>
        <end position="182"/>
    </location>
</feature>
<dbReference type="EMBL" id="MCFL01000037">
    <property type="protein sequence ID" value="ORZ33233.1"/>
    <property type="molecule type" value="Genomic_DNA"/>
</dbReference>
<gene>
    <name evidence="2" type="ORF">BCR44DRAFT_1205587</name>
</gene>
<keyword evidence="3" id="KW-1185">Reference proteome</keyword>
<dbReference type="SUPFAM" id="SSF48350">
    <property type="entry name" value="GTPase activation domain, GAP"/>
    <property type="match status" value="1"/>
</dbReference>
<dbReference type="AlphaFoldDB" id="A0A1Y2HHR8"/>
<evidence type="ECO:0000313" key="3">
    <source>
        <dbReference type="Proteomes" id="UP000193411"/>
    </source>
</evidence>
<organism evidence="2 3">
    <name type="scientific">Catenaria anguillulae PL171</name>
    <dbReference type="NCBI Taxonomy" id="765915"/>
    <lineage>
        <taxon>Eukaryota</taxon>
        <taxon>Fungi</taxon>
        <taxon>Fungi incertae sedis</taxon>
        <taxon>Blastocladiomycota</taxon>
        <taxon>Blastocladiomycetes</taxon>
        <taxon>Blastocladiales</taxon>
        <taxon>Catenariaceae</taxon>
        <taxon>Catenaria</taxon>
    </lineage>
</organism>
<feature type="region of interest" description="Disordered" evidence="1">
    <location>
        <begin position="143"/>
        <end position="224"/>
    </location>
</feature>
<accession>A0A1Y2HHR8</accession>
<evidence type="ECO:0000256" key="1">
    <source>
        <dbReference type="SAM" id="MobiDB-lite"/>
    </source>
</evidence>
<sequence>MRRRVNTSVYSKCSRSQNICLLWRHSKPTRHDFAQERIAGQFSSGPSAINYVRSELLPFMIESMRPIISANMALLSDCDSDATRGSGPPATGSQEENLRQVTVAVISALLQSSQLVPIHIRRLLTFLHAKIESSIALLRKTHRLSSPTTPSSPTSTIAAALPLPRSRESSSRSVAQSSTQSTGSRTHAVEPNAADPTSAPAKPDPHHAPHPLHHDARVNHQRRW</sequence>
<feature type="compositionally biased region" description="Low complexity" evidence="1">
    <location>
        <begin position="145"/>
        <end position="156"/>
    </location>
</feature>
<dbReference type="Proteomes" id="UP000193411">
    <property type="component" value="Unassembled WGS sequence"/>
</dbReference>
<comment type="caution">
    <text evidence="2">The sequence shown here is derived from an EMBL/GenBank/DDBJ whole genome shotgun (WGS) entry which is preliminary data.</text>
</comment>
<name>A0A1Y2HHR8_9FUNG</name>
<evidence type="ECO:0000313" key="2">
    <source>
        <dbReference type="EMBL" id="ORZ33233.1"/>
    </source>
</evidence>
<feature type="compositionally biased region" description="Basic and acidic residues" evidence="1">
    <location>
        <begin position="203"/>
        <end position="218"/>
    </location>
</feature>
<protein>
    <submittedName>
        <fullName evidence="2">Uncharacterized protein</fullName>
    </submittedName>
</protein>
<reference evidence="2 3" key="1">
    <citation type="submission" date="2016-07" db="EMBL/GenBank/DDBJ databases">
        <title>Pervasive Adenine N6-methylation of Active Genes in Fungi.</title>
        <authorList>
            <consortium name="DOE Joint Genome Institute"/>
            <person name="Mondo S.J."/>
            <person name="Dannebaum R.O."/>
            <person name="Kuo R.C."/>
            <person name="Labutti K."/>
            <person name="Haridas S."/>
            <person name="Kuo A."/>
            <person name="Salamov A."/>
            <person name="Ahrendt S.R."/>
            <person name="Lipzen A."/>
            <person name="Sullivan W."/>
            <person name="Andreopoulos W.B."/>
            <person name="Clum A."/>
            <person name="Lindquist E."/>
            <person name="Daum C."/>
            <person name="Ramamoorthy G.K."/>
            <person name="Gryganskyi A."/>
            <person name="Culley D."/>
            <person name="Magnuson J.K."/>
            <person name="James T.Y."/>
            <person name="O'Malley M.A."/>
            <person name="Stajich J.E."/>
            <person name="Spatafora J.W."/>
            <person name="Visel A."/>
            <person name="Grigoriev I.V."/>
        </authorList>
    </citation>
    <scope>NUCLEOTIDE SEQUENCE [LARGE SCALE GENOMIC DNA]</scope>
    <source>
        <strain evidence="2 3">PL171</strain>
    </source>
</reference>
<proteinExistence type="predicted"/>